<dbReference type="KEGG" id="smus:C7J88_09120"/>
<reference evidence="2" key="1">
    <citation type="journal article" date="2014" name="Int. J. Syst. Evol. Microbiol.">
        <title>Complete genome of a new Firmicutes species belonging to the dominant human colonic microbiota ('Ruminococcus bicirculans') reveals two chromosomes and a selective capacity to utilize plant glucans.</title>
        <authorList>
            <consortium name="NISC Comparative Sequencing Program"/>
            <person name="Wegmann U."/>
            <person name="Louis P."/>
            <person name="Goesmann A."/>
            <person name="Henrissat B."/>
            <person name="Duncan S.H."/>
            <person name="Flint H.J."/>
        </authorList>
    </citation>
    <scope>NUCLEOTIDE SEQUENCE</scope>
    <source>
        <strain evidence="2">CCM 4175</strain>
    </source>
</reference>
<evidence type="ECO:0000313" key="3">
    <source>
        <dbReference type="EMBL" id="SNW00194.1"/>
    </source>
</evidence>
<keyword evidence="5" id="KW-1185">Reference proteome</keyword>
<protein>
    <submittedName>
        <fullName evidence="3">Lipoprotein</fullName>
    </submittedName>
</protein>
<dbReference type="NCBIfam" id="NF033194">
    <property type="entry name" value="lipo_EMYY"/>
    <property type="match status" value="1"/>
</dbReference>
<dbReference type="EMBL" id="LT906464">
    <property type="protein sequence ID" value="SNW00194.1"/>
    <property type="molecule type" value="Genomic_DNA"/>
</dbReference>
<feature type="signal peptide" evidence="1">
    <location>
        <begin position="1"/>
        <end position="22"/>
    </location>
</feature>
<dbReference type="AlphaFoldDB" id="A0A240BWV5"/>
<dbReference type="OrthoDB" id="2410901at2"/>
<accession>A0A240BWV5</accession>
<keyword evidence="1" id="KW-0732">Signal</keyword>
<dbReference type="PROSITE" id="PS51257">
    <property type="entry name" value="PROKAR_LIPOPROTEIN"/>
    <property type="match status" value="1"/>
</dbReference>
<dbReference type="RefSeq" id="WP_095115570.1">
    <property type="nucleotide sequence ID" value="NZ_BMCB01000003.1"/>
</dbReference>
<evidence type="ECO:0000256" key="1">
    <source>
        <dbReference type="SAM" id="SignalP"/>
    </source>
</evidence>
<reference evidence="3 4" key="2">
    <citation type="submission" date="2017-06" db="EMBL/GenBank/DDBJ databases">
        <authorList>
            <consortium name="Pathogen Informatics"/>
        </authorList>
    </citation>
    <scope>NUCLEOTIDE SEQUENCE [LARGE SCALE GENOMIC DNA]</scope>
    <source>
        <strain evidence="3 4">NCTC13833</strain>
    </source>
</reference>
<keyword evidence="3" id="KW-0449">Lipoprotein</keyword>
<proteinExistence type="predicted"/>
<feature type="chain" id="PRO_5039027295" evidence="1">
    <location>
        <begin position="23"/>
        <end position="290"/>
    </location>
</feature>
<reference evidence="2" key="4">
    <citation type="submission" date="2024-05" db="EMBL/GenBank/DDBJ databases">
        <authorList>
            <person name="Sun Q."/>
            <person name="Sedlacek I."/>
        </authorList>
    </citation>
    <scope>NUCLEOTIDE SEQUENCE</scope>
    <source>
        <strain evidence="2">CCM 4175</strain>
    </source>
</reference>
<evidence type="ECO:0000313" key="2">
    <source>
        <dbReference type="EMBL" id="GGA84321.1"/>
    </source>
</evidence>
<dbReference type="Proteomes" id="UP000652995">
    <property type="component" value="Unassembled WGS sequence"/>
</dbReference>
<dbReference type="EMBL" id="BMCB01000003">
    <property type="protein sequence ID" value="GGA84321.1"/>
    <property type="molecule type" value="Genomic_DNA"/>
</dbReference>
<evidence type="ECO:0000313" key="5">
    <source>
        <dbReference type="Proteomes" id="UP000652995"/>
    </source>
</evidence>
<reference evidence="5" key="3">
    <citation type="journal article" date="2019" name="Int. J. Syst. Evol. Microbiol.">
        <title>The Global Catalogue of Microorganisms (GCM) 10K type strain sequencing project: providing services to taxonomists for standard genome sequencing and annotation.</title>
        <authorList>
            <consortium name="The Broad Institute Genomics Platform"/>
            <consortium name="The Broad Institute Genome Sequencing Center for Infectious Disease"/>
            <person name="Wu L."/>
            <person name="Ma J."/>
        </authorList>
    </citation>
    <scope>NUCLEOTIDE SEQUENCE [LARGE SCALE GENOMIC DNA]</scope>
    <source>
        <strain evidence="5">CCM 4175</strain>
    </source>
</reference>
<evidence type="ECO:0000313" key="4">
    <source>
        <dbReference type="Proteomes" id="UP000243706"/>
    </source>
</evidence>
<gene>
    <name evidence="2" type="ORF">GCM10007183_05590</name>
    <name evidence="3" type="ORF">SAMEA4412661_00398</name>
</gene>
<sequence>MKKIKKLLTLSIISIMMLTACGGQSQRDKETFDAQLSHVESKEKIFNETLDDLKLHKLNHWVKGEATDKHKESFQELEEKIHKELIPKFNDYQQEAEKLPTSNEKLKEIKQLYLKGLEGKEQEIERLKHFVSQYIKSMETNENILNDTQSFEWHRAQVESYIADAQTSATGAKEAAALEEILQKNNEEIKKSVEDAGENPDAQVFKSQTIPLIQQQIRALNQKQLHNNSVSQARQSAIEMYYNLEHYYNERAKAIEYSASLEKTDVNSLMTDSKDLKHYDRAFKQAHQDL</sequence>
<dbReference type="Proteomes" id="UP000243706">
    <property type="component" value="Chromosome 1"/>
</dbReference>
<organism evidence="3 4">
    <name type="scientific">Staphylococcus muscae</name>
    <dbReference type="NCBI Taxonomy" id="1294"/>
    <lineage>
        <taxon>Bacteria</taxon>
        <taxon>Bacillati</taxon>
        <taxon>Bacillota</taxon>
        <taxon>Bacilli</taxon>
        <taxon>Bacillales</taxon>
        <taxon>Staphylococcaceae</taxon>
        <taxon>Staphylococcus</taxon>
    </lineage>
</organism>
<name>A0A240BWV5_9STAP</name>
<dbReference type="InterPro" id="IPR048013">
    <property type="entry name" value="EMYY_lipop"/>
</dbReference>